<evidence type="ECO:0008006" key="4">
    <source>
        <dbReference type="Google" id="ProtNLM"/>
    </source>
</evidence>
<name>A0ABQ3KXG1_9ALTE</name>
<dbReference type="RefSeq" id="WP_189431479.1">
    <property type="nucleotide sequence ID" value="NZ_BNAO01000002.1"/>
</dbReference>
<gene>
    <name evidence="2" type="ORF">GCM10010919_13110</name>
</gene>
<organism evidence="2 3">
    <name type="scientific">Alishewanella longhuensis</name>
    <dbReference type="NCBI Taxonomy" id="1091037"/>
    <lineage>
        <taxon>Bacteria</taxon>
        <taxon>Pseudomonadati</taxon>
        <taxon>Pseudomonadota</taxon>
        <taxon>Gammaproteobacteria</taxon>
        <taxon>Alteromonadales</taxon>
        <taxon>Alteromonadaceae</taxon>
        <taxon>Alishewanella</taxon>
    </lineage>
</organism>
<accession>A0ABQ3KXG1</accession>
<reference evidence="3" key="1">
    <citation type="journal article" date="2019" name="Int. J. Syst. Evol. Microbiol.">
        <title>The Global Catalogue of Microorganisms (GCM) 10K type strain sequencing project: providing services to taxonomists for standard genome sequencing and annotation.</title>
        <authorList>
            <consortium name="The Broad Institute Genomics Platform"/>
            <consortium name="The Broad Institute Genome Sequencing Center for Infectious Disease"/>
            <person name="Wu L."/>
            <person name="Ma J."/>
        </authorList>
    </citation>
    <scope>NUCLEOTIDE SEQUENCE [LARGE SCALE GENOMIC DNA]</scope>
    <source>
        <strain evidence="3">CGMCC 1.7003</strain>
    </source>
</reference>
<keyword evidence="1" id="KW-0732">Signal</keyword>
<evidence type="ECO:0000313" key="3">
    <source>
        <dbReference type="Proteomes" id="UP000659697"/>
    </source>
</evidence>
<feature type="chain" id="PRO_5046219833" description="TIGR04219 family outer membrane beta-barrel protein" evidence="1">
    <location>
        <begin position="22"/>
        <end position="249"/>
    </location>
</feature>
<dbReference type="InterPro" id="IPR026387">
    <property type="entry name" value="OMP_w_GlyGly"/>
</dbReference>
<evidence type="ECO:0000313" key="2">
    <source>
        <dbReference type="EMBL" id="GHG65645.1"/>
    </source>
</evidence>
<dbReference type="EMBL" id="BNAO01000002">
    <property type="protein sequence ID" value="GHG65645.1"/>
    <property type="molecule type" value="Genomic_DNA"/>
</dbReference>
<comment type="caution">
    <text evidence="2">The sequence shown here is derived from an EMBL/GenBank/DDBJ whole genome shotgun (WGS) entry which is preliminary data.</text>
</comment>
<proteinExistence type="predicted"/>
<feature type="signal peptide" evidence="1">
    <location>
        <begin position="1"/>
        <end position="21"/>
    </location>
</feature>
<keyword evidence="3" id="KW-1185">Reference proteome</keyword>
<evidence type="ECO:0000256" key="1">
    <source>
        <dbReference type="SAM" id="SignalP"/>
    </source>
</evidence>
<dbReference type="Proteomes" id="UP000659697">
    <property type="component" value="Unassembled WGS sequence"/>
</dbReference>
<dbReference type="NCBIfam" id="TIGR04219">
    <property type="entry name" value="OMP_w_GlyGly"/>
    <property type="match status" value="1"/>
</dbReference>
<protein>
    <recommendedName>
        <fullName evidence="4">TIGR04219 family outer membrane beta-barrel protein</fullName>
    </recommendedName>
</protein>
<sequence length="249" mass="27218">MKCFFCALAIASMGFSAQAQADSVLGVYAGVDFWQSNISGRFANNEPMQAFEFRDRSQQTYYVALEHFLPIVPNIRIQYASLQARGAAILGDNFNYAGVSFSAGNHITSSLMLRNADYTLYYELFDNPLLSVDLGLNAKHVKGDITATSAESAGTEQLNQWIPMVYLDSKVSILATGLDIFVSGSVGAVKDGNVYDAQAGVAYQLIDNMVVDARLKLGFRALDLRVEGLDNLYADLTFKGVFAGIELHF</sequence>